<organism evidence="6 7">
    <name type="scientific">Enterocloster bolteae (strain ATCC BAA-613 / DSM 15670 / CCUG 46953 / JCM 12243 / WAL 16351)</name>
    <name type="common">Clostridium bolteae</name>
    <dbReference type="NCBI Taxonomy" id="411902"/>
    <lineage>
        <taxon>Bacteria</taxon>
        <taxon>Bacillati</taxon>
        <taxon>Bacillota</taxon>
        <taxon>Clostridia</taxon>
        <taxon>Lachnospirales</taxon>
        <taxon>Lachnospiraceae</taxon>
        <taxon>Enterocloster</taxon>
    </lineage>
</organism>
<feature type="DNA-binding region" description="H-T-H motif" evidence="4">
    <location>
        <begin position="46"/>
        <end position="65"/>
    </location>
</feature>
<evidence type="ECO:0000259" key="5">
    <source>
        <dbReference type="PROSITE" id="PS50977"/>
    </source>
</evidence>
<reference evidence="6 7" key="2">
    <citation type="submission" date="2007-09" db="EMBL/GenBank/DDBJ databases">
        <title>Draft genome sequence of Clostridium bolteae (ATCC BAA-613).</title>
        <authorList>
            <person name="Sudarsanam P."/>
            <person name="Ley R."/>
            <person name="Guruge J."/>
            <person name="Turnbaugh P.J."/>
            <person name="Mahowald M."/>
            <person name="Liep D."/>
            <person name="Gordon J."/>
        </authorList>
    </citation>
    <scope>NUCLEOTIDE SEQUENCE [LARGE SCALE GENOMIC DNA]</scope>
    <source>
        <strain evidence="7">ATCC BAA-613 / DSM 15670 / CCUG 46953 / JCM 12243 / WAL 16351</strain>
    </source>
</reference>
<dbReference type="EMBL" id="ABCC02000002">
    <property type="protein sequence ID" value="EDP19435.1"/>
    <property type="molecule type" value="Genomic_DNA"/>
</dbReference>
<gene>
    <name evidence="6" type="ORF">CLOBOL_00272</name>
</gene>
<accession>A8RGZ8</accession>
<dbReference type="Gene3D" id="1.10.357.10">
    <property type="entry name" value="Tetracycline Repressor, domain 2"/>
    <property type="match status" value="1"/>
</dbReference>
<evidence type="ECO:0000256" key="4">
    <source>
        <dbReference type="PROSITE-ProRule" id="PRU00335"/>
    </source>
</evidence>
<dbReference type="PANTHER" id="PTHR30055:SF234">
    <property type="entry name" value="HTH-TYPE TRANSCRIPTIONAL REGULATOR BETI"/>
    <property type="match status" value="1"/>
</dbReference>
<keyword evidence="3" id="KW-0804">Transcription</keyword>
<reference evidence="6 7" key="1">
    <citation type="submission" date="2007-08" db="EMBL/GenBank/DDBJ databases">
        <authorList>
            <person name="Fulton L."/>
            <person name="Clifton S."/>
            <person name="Fulton B."/>
            <person name="Xu J."/>
            <person name="Minx P."/>
            <person name="Pepin K.H."/>
            <person name="Johnson M."/>
            <person name="Thiruvilangam P."/>
            <person name="Bhonagiri V."/>
            <person name="Nash W.E."/>
            <person name="Mardis E.R."/>
            <person name="Wilson R.K."/>
        </authorList>
    </citation>
    <scope>NUCLEOTIDE SEQUENCE [LARGE SCALE GENOMIC DNA]</scope>
    <source>
        <strain evidence="7">ATCC BAA-613 / DSM 15670 / CCUG 46953 / JCM 12243 / WAL 16351</strain>
    </source>
</reference>
<dbReference type="PROSITE" id="PS01081">
    <property type="entry name" value="HTH_TETR_1"/>
    <property type="match status" value="1"/>
</dbReference>
<keyword evidence="1" id="KW-0805">Transcription regulation</keyword>
<evidence type="ECO:0000256" key="1">
    <source>
        <dbReference type="ARBA" id="ARBA00023015"/>
    </source>
</evidence>
<evidence type="ECO:0000256" key="3">
    <source>
        <dbReference type="ARBA" id="ARBA00023163"/>
    </source>
</evidence>
<evidence type="ECO:0000256" key="2">
    <source>
        <dbReference type="ARBA" id="ARBA00023125"/>
    </source>
</evidence>
<dbReference type="PANTHER" id="PTHR30055">
    <property type="entry name" value="HTH-TYPE TRANSCRIPTIONAL REGULATOR RUTR"/>
    <property type="match status" value="1"/>
</dbReference>
<dbReference type="InterPro" id="IPR009057">
    <property type="entry name" value="Homeodomain-like_sf"/>
</dbReference>
<dbReference type="HOGENOM" id="CLU_069356_6_0_9"/>
<comment type="caution">
    <text evidence="6">The sequence shown here is derived from an EMBL/GenBank/DDBJ whole genome shotgun (WGS) entry which is preliminary data.</text>
</comment>
<dbReference type="SUPFAM" id="SSF46689">
    <property type="entry name" value="Homeodomain-like"/>
    <property type="match status" value="1"/>
</dbReference>
<dbReference type="Pfam" id="PF00440">
    <property type="entry name" value="TetR_N"/>
    <property type="match status" value="1"/>
</dbReference>
<name>A8RGZ8_ENTBW</name>
<dbReference type="InterPro" id="IPR023772">
    <property type="entry name" value="DNA-bd_HTH_TetR-type_CS"/>
</dbReference>
<dbReference type="AlphaFoldDB" id="A8RGZ8"/>
<dbReference type="PaxDb" id="411902-CLOBOL_00272"/>
<sequence>MLYNSVIMIWEKVGVIVMEDRYNGTVTAILEAGKKEFLTYGYEKASLRRIAKEASVTTGAIYGYFPGKKALFDALTSDTAEELLDLYRKEHRDFAALPPEQQPARLNEITEQYIPWMVNYIYDHFEVFKLLLCCGAQEARDRYFDRLAAVEEQSCRDFIKAMESLGHSAEGMSNTLIHILCRSFFQQLHEFVSHDLPREQAITCAVTLSRFQHAGWVRIMELGE</sequence>
<dbReference type="InterPro" id="IPR001647">
    <property type="entry name" value="HTH_TetR"/>
</dbReference>
<evidence type="ECO:0000313" key="6">
    <source>
        <dbReference type="EMBL" id="EDP19435.1"/>
    </source>
</evidence>
<keyword evidence="2 4" id="KW-0238">DNA-binding</keyword>
<dbReference type="PRINTS" id="PR00455">
    <property type="entry name" value="HTHTETR"/>
</dbReference>
<protein>
    <recommendedName>
        <fullName evidence="5">HTH tetR-type domain-containing protein</fullName>
    </recommendedName>
</protein>
<dbReference type="GO" id="GO:0003700">
    <property type="term" value="F:DNA-binding transcription factor activity"/>
    <property type="evidence" value="ECO:0007669"/>
    <property type="project" value="TreeGrafter"/>
</dbReference>
<feature type="domain" description="HTH tetR-type" evidence="5">
    <location>
        <begin position="23"/>
        <end position="83"/>
    </location>
</feature>
<dbReference type="InterPro" id="IPR050109">
    <property type="entry name" value="HTH-type_TetR-like_transc_reg"/>
</dbReference>
<proteinExistence type="predicted"/>
<dbReference type="eggNOG" id="COG1309">
    <property type="taxonomic scope" value="Bacteria"/>
</dbReference>
<dbReference type="PROSITE" id="PS50977">
    <property type="entry name" value="HTH_TETR_2"/>
    <property type="match status" value="1"/>
</dbReference>
<dbReference type="Proteomes" id="UP000005396">
    <property type="component" value="Unassembled WGS sequence"/>
</dbReference>
<evidence type="ECO:0000313" key="7">
    <source>
        <dbReference type="Proteomes" id="UP000005396"/>
    </source>
</evidence>
<dbReference type="GO" id="GO:0000976">
    <property type="term" value="F:transcription cis-regulatory region binding"/>
    <property type="evidence" value="ECO:0007669"/>
    <property type="project" value="TreeGrafter"/>
</dbReference>